<dbReference type="Pfam" id="PF02801">
    <property type="entry name" value="Ketoacyl-synt_C"/>
    <property type="match status" value="1"/>
</dbReference>
<dbReference type="InterPro" id="IPR042104">
    <property type="entry name" value="PKS_dehydratase_sf"/>
</dbReference>
<keyword evidence="4" id="KW-0521">NADP</keyword>
<dbReference type="GO" id="GO:0016491">
    <property type="term" value="F:oxidoreductase activity"/>
    <property type="evidence" value="ECO:0007669"/>
    <property type="project" value="UniProtKB-KW"/>
</dbReference>
<proteinExistence type="predicted"/>
<evidence type="ECO:0000256" key="5">
    <source>
        <dbReference type="ARBA" id="ARBA00023002"/>
    </source>
</evidence>
<dbReference type="Pfam" id="PF08240">
    <property type="entry name" value="ADH_N"/>
    <property type="match status" value="1"/>
</dbReference>
<dbReference type="PROSITE" id="PS50075">
    <property type="entry name" value="CARRIER"/>
    <property type="match status" value="1"/>
</dbReference>
<dbReference type="InterPro" id="IPR013968">
    <property type="entry name" value="PKS_KR"/>
</dbReference>
<dbReference type="SMART" id="SM00826">
    <property type="entry name" value="PKS_DH"/>
    <property type="match status" value="1"/>
</dbReference>
<dbReference type="STRING" id="602072.A0A1R3RBM0"/>
<evidence type="ECO:0000313" key="12">
    <source>
        <dbReference type="EMBL" id="OOF91895.1"/>
    </source>
</evidence>
<dbReference type="SUPFAM" id="SSF52151">
    <property type="entry name" value="FabD/lysophospholipase-like"/>
    <property type="match status" value="1"/>
</dbReference>
<feature type="active site" description="Proton acceptor; for dehydratase activity" evidence="8">
    <location>
        <position position="990"/>
    </location>
</feature>
<feature type="active site" description="Proton donor; for dehydratase activity" evidence="8">
    <location>
        <position position="1175"/>
    </location>
</feature>
<dbReference type="InterPro" id="IPR011032">
    <property type="entry name" value="GroES-like_sf"/>
</dbReference>
<dbReference type="SUPFAM" id="SSF53335">
    <property type="entry name" value="S-adenosyl-L-methionine-dependent methyltransferases"/>
    <property type="match status" value="1"/>
</dbReference>
<evidence type="ECO:0000259" key="11">
    <source>
        <dbReference type="PROSITE" id="PS52019"/>
    </source>
</evidence>
<dbReference type="SMART" id="SM00827">
    <property type="entry name" value="PKS_AT"/>
    <property type="match status" value="1"/>
</dbReference>
<dbReference type="SUPFAM" id="SSF55048">
    <property type="entry name" value="Probable ACP-binding domain of malonyl-CoA ACP transacylase"/>
    <property type="match status" value="1"/>
</dbReference>
<dbReference type="OMA" id="EYGIDSH"/>
<evidence type="ECO:0000313" key="13">
    <source>
        <dbReference type="Proteomes" id="UP000188318"/>
    </source>
</evidence>
<feature type="region of interest" description="N-terminal hotdog fold" evidence="8">
    <location>
        <begin position="958"/>
        <end position="1093"/>
    </location>
</feature>
<evidence type="ECO:0000256" key="3">
    <source>
        <dbReference type="ARBA" id="ARBA00022679"/>
    </source>
</evidence>
<dbReference type="GO" id="GO:0031177">
    <property type="term" value="F:phosphopantetheine binding"/>
    <property type="evidence" value="ECO:0007669"/>
    <property type="project" value="InterPro"/>
</dbReference>
<dbReference type="CDD" id="cd02440">
    <property type="entry name" value="AdoMet_MTases"/>
    <property type="match status" value="1"/>
</dbReference>
<dbReference type="InterPro" id="IPR016036">
    <property type="entry name" value="Malonyl_transacylase_ACP-bd"/>
</dbReference>
<dbReference type="Pfam" id="PF08659">
    <property type="entry name" value="KR"/>
    <property type="match status" value="1"/>
</dbReference>
<dbReference type="InterPro" id="IPR020843">
    <property type="entry name" value="ER"/>
</dbReference>
<dbReference type="InterPro" id="IPR016039">
    <property type="entry name" value="Thiolase-like"/>
</dbReference>
<evidence type="ECO:0000256" key="4">
    <source>
        <dbReference type="ARBA" id="ARBA00022857"/>
    </source>
</evidence>
<dbReference type="InterPro" id="IPR036291">
    <property type="entry name" value="NAD(P)-bd_dom_sf"/>
</dbReference>
<dbReference type="PROSITE" id="PS52019">
    <property type="entry name" value="PKS_MFAS_DH"/>
    <property type="match status" value="1"/>
</dbReference>
<dbReference type="OrthoDB" id="329835at2759"/>
<keyword evidence="3" id="KW-0808">Transferase</keyword>
<dbReference type="InterPro" id="IPR014043">
    <property type="entry name" value="Acyl_transferase_dom"/>
</dbReference>
<evidence type="ECO:0000259" key="10">
    <source>
        <dbReference type="PROSITE" id="PS52004"/>
    </source>
</evidence>
<keyword evidence="13" id="KW-1185">Reference proteome</keyword>
<dbReference type="Pfam" id="PF14765">
    <property type="entry name" value="PS-DH"/>
    <property type="match status" value="1"/>
</dbReference>
<dbReference type="Pfam" id="PF23114">
    <property type="entry name" value="NAD-bd_HRPKS_sdrA"/>
    <property type="match status" value="1"/>
</dbReference>
<dbReference type="VEuPathDB" id="FungiDB:ASPCADRAFT_399769"/>
<dbReference type="InterPro" id="IPR009081">
    <property type="entry name" value="PP-bd_ACP"/>
</dbReference>
<feature type="domain" description="PKS/mFAS DH" evidence="11">
    <location>
        <begin position="958"/>
        <end position="1259"/>
    </location>
</feature>
<dbReference type="SMART" id="SM00822">
    <property type="entry name" value="PKS_KR"/>
    <property type="match status" value="1"/>
</dbReference>
<dbReference type="InterPro" id="IPR013217">
    <property type="entry name" value="Methyltransf_12"/>
</dbReference>
<dbReference type="CDD" id="cd05195">
    <property type="entry name" value="enoyl_red"/>
    <property type="match status" value="1"/>
</dbReference>
<reference evidence="13" key="1">
    <citation type="journal article" date="2017" name="Genome Biol.">
        <title>Comparative genomics reveals high biological diversity and specific adaptations in the industrially and medically important fungal genus Aspergillus.</title>
        <authorList>
            <person name="de Vries R.P."/>
            <person name="Riley R."/>
            <person name="Wiebenga A."/>
            <person name="Aguilar-Osorio G."/>
            <person name="Amillis S."/>
            <person name="Uchima C.A."/>
            <person name="Anderluh G."/>
            <person name="Asadollahi M."/>
            <person name="Askin M."/>
            <person name="Barry K."/>
            <person name="Battaglia E."/>
            <person name="Bayram O."/>
            <person name="Benocci T."/>
            <person name="Braus-Stromeyer S.A."/>
            <person name="Caldana C."/>
            <person name="Canovas D."/>
            <person name="Cerqueira G.C."/>
            <person name="Chen F."/>
            <person name="Chen W."/>
            <person name="Choi C."/>
            <person name="Clum A."/>
            <person name="Dos Santos R.A."/>
            <person name="Damasio A.R."/>
            <person name="Diallinas G."/>
            <person name="Emri T."/>
            <person name="Fekete E."/>
            <person name="Flipphi M."/>
            <person name="Freyberg S."/>
            <person name="Gallo A."/>
            <person name="Gournas C."/>
            <person name="Habgood R."/>
            <person name="Hainaut M."/>
            <person name="Harispe M.L."/>
            <person name="Henrissat B."/>
            <person name="Hilden K.S."/>
            <person name="Hope R."/>
            <person name="Hossain A."/>
            <person name="Karabika E."/>
            <person name="Karaffa L."/>
            <person name="Karanyi Z."/>
            <person name="Krasevec N."/>
            <person name="Kuo A."/>
            <person name="Kusch H."/>
            <person name="LaButti K."/>
            <person name="Lagendijk E.L."/>
            <person name="Lapidus A."/>
            <person name="Levasseur A."/>
            <person name="Lindquist E."/>
            <person name="Lipzen A."/>
            <person name="Logrieco A.F."/>
            <person name="MacCabe A."/>
            <person name="Maekelae M.R."/>
            <person name="Malavazi I."/>
            <person name="Melin P."/>
            <person name="Meyer V."/>
            <person name="Mielnichuk N."/>
            <person name="Miskei M."/>
            <person name="Molnar A.P."/>
            <person name="Mule G."/>
            <person name="Ngan C.Y."/>
            <person name="Orejas M."/>
            <person name="Orosz E."/>
            <person name="Ouedraogo J.P."/>
            <person name="Overkamp K.M."/>
            <person name="Park H.-S."/>
            <person name="Perrone G."/>
            <person name="Piumi F."/>
            <person name="Punt P.J."/>
            <person name="Ram A.F."/>
            <person name="Ramon A."/>
            <person name="Rauscher S."/>
            <person name="Record E."/>
            <person name="Riano-Pachon D.M."/>
            <person name="Robert V."/>
            <person name="Roehrig J."/>
            <person name="Ruller R."/>
            <person name="Salamov A."/>
            <person name="Salih N.S."/>
            <person name="Samson R.A."/>
            <person name="Sandor E."/>
            <person name="Sanguinetti M."/>
            <person name="Schuetze T."/>
            <person name="Sepcic K."/>
            <person name="Shelest E."/>
            <person name="Sherlock G."/>
            <person name="Sophianopoulou V."/>
            <person name="Squina F.M."/>
            <person name="Sun H."/>
            <person name="Susca A."/>
            <person name="Todd R.B."/>
            <person name="Tsang A."/>
            <person name="Unkles S.E."/>
            <person name="van de Wiele N."/>
            <person name="van Rossen-Uffink D."/>
            <person name="Oliveira J.V."/>
            <person name="Vesth T.C."/>
            <person name="Visser J."/>
            <person name="Yu J.-H."/>
            <person name="Zhou M."/>
            <person name="Andersen M.R."/>
            <person name="Archer D.B."/>
            <person name="Baker S.E."/>
            <person name="Benoit I."/>
            <person name="Brakhage A.A."/>
            <person name="Braus G.H."/>
            <person name="Fischer R."/>
            <person name="Frisvad J.C."/>
            <person name="Goldman G.H."/>
            <person name="Houbraken J."/>
            <person name="Oakley B."/>
            <person name="Pocsi I."/>
            <person name="Scazzocchio C."/>
            <person name="Seiboth B."/>
            <person name="vanKuyk P.A."/>
            <person name="Wortman J."/>
            <person name="Dyer P.S."/>
            <person name="Grigoriev I.V."/>
        </authorList>
    </citation>
    <scope>NUCLEOTIDE SEQUENCE [LARGE SCALE GENOMIC DNA]</scope>
    <source>
        <strain evidence="13">ITEM 5010</strain>
    </source>
</reference>
<dbReference type="SMART" id="SM00829">
    <property type="entry name" value="PKS_ER"/>
    <property type="match status" value="1"/>
</dbReference>
<dbReference type="SMART" id="SM00825">
    <property type="entry name" value="PKS_KS"/>
    <property type="match status" value="1"/>
</dbReference>
<keyword evidence="2" id="KW-0597">Phosphoprotein</keyword>
<dbReference type="InterPro" id="IPR016035">
    <property type="entry name" value="Acyl_Trfase/lysoPLipase"/>
</dbReference>
<dbReference type="CDD" id="cd00833">
    <property type="entry name" value="PKS"/>
    <property type="match status" value="1"/>
</dbReference>
<dbReference type="SMART" id="SM00823">
    <property type="entry name" value="PKS_PP"/>
    <property type="match status" value="1"/>
</dbReference>
<accession>A0A1R3RBM0</accession>
<dbReference type="Pfam" id="PF00550">
    <property type="entry name" value="PP-binding"/>
    <property type="match status" value="1"/>
</dbReference>
<dbReference type="SUPFAM" id="SSF51735">
    <property type="entry name" value="NAD(P)-binding Rossmann-fold domains"/>
    <property type="match status" value="2"/>
</dbReference>
<dbReference type="InterPro" id="IPR050091">
    <property type="entry name" value="PKS_NRPS_Biosynth_Enz"/>
</dbReference>
<protein>
    <submittedName>
        <fullName evidence="12">Uncharacterized protein</fullName>
    </submittedName>
</protein>
<dbReference type="Gene3D" id="3.30.70.3290">
    <property type="match status" value="1"/>
</dbReference>
<dbReference type="InterPro" id="IPR049552">
    <property type="entry name" value="PKS_DH_N"/>
</dbReference>
<dbReference type="SUPFAM" id="SSF47336">
    <property type="entry name" value="ACP-like"/>
    <property type="match status" value="1"/>
</dbReference>
<dbReference type="InterPro" id="IPR020807">
    <property type="entry name" value="PKS_DH"/>
</dbReference>
<dbReference type="Gene3D" id="3.90.180.10">
    <property type="entry name" value="Medium-chain alcohol dehydrogenases, catalytic domain"/>
    <property type="match status" value="1"/>
</dbReference>
<dbReference type="InterPro" id="IPR029063">
    <property type="entry name" value="SAM-dependent_MTases_sf"/>
</dbReference>
<dbReference type="PANTHER" id="PTHR43775:SF29">
    <property type="entry name" value="ASPERFURANONE POLYKETIDE SYNTHASE AFOG-RELATED"/>
    <property type="match status" value="1"/>
</dbReference>
<evidence type="ECO:0000259" key="9">
    <source>
        <dbReference type="PROSITE" id="PS50075"/>
    </source>
</evidence>
<evidence type="ECO:0000256" key="6">
    <source>
        <dbReference type="ARBA" id="ARBA00023268"/>
    </source>
</evidence>
<dbReference type="InterPro" id="IPR014031">
    <property type="entry name" value="Ketoacyl_synth_C"/>
</dbReference>
<dbReference type="InterPro" id="IPR036736">
    <property type="entry name" value="ACP-like_sf"/>
</dbReference>
<sequence>MPIAIIGMGFRGPGDATSVGRLWTMIAEGREAWSPIPASRWNPSAFFHPDHARHGTINVEGGHFLTEDVSLFDAPFFNMTGDEVAAMDPQQRLLLEVTYEGLENAGIPLSRIMGSQTACFVGCFNADYTDLLLRDPDSIPMYQCTNAGQSRAMTANRISYFFDLKGPSVTVDTACSGSLVALHLACQSLRTGDASMAVAAGVNVILSHEFMSTMTMMKFLSPNGRCRTFDENADGYARGEAIGCLILRPLKNAVRDGDHIHAIIRGSGSNQDGRTPGITLPSGVAQEALIRRVYQMACLNPADTDFVEAHGTGTQAGDPIETEALARVFGPGRTTERPLRIGSIKTNVGHLEGTSGVAGVIKAVLMLENRMFLPNRNFNALNSRILLDDWKLKVQLECESWGTLGPHRVSVNSFGYGGSNAHVIVEDAWGYMSDRGLIEMTRPLVSSAIENHIKSSEARRTRVFLLSAFNEDSITTHIRRLRAYILKKGPGADDEFMNNLAYTLNERRTVHLYRVGVLGSSATDVAEALAGAARVYKAPRRPNVGFVFTGQGAQWCGMGKGLMAAYPVFRQSIRRIDAYMARIHAPFRIADILEAREHAQLSHPVYSQPICSALQIALVDLLASWGIHPDSVTGHSSGEIAAAYTVGALDMEDAMAVAYYRGVTAGNLSTNHNQSKGAMLAFGMSADDAQTYIDQLQLGKASVACINSPHSVTISGDESAIQELEGLVRDKEVFSRRLAVEVAYHSHHMDPVSHEYLKFISHIKPRSESEIAQCLSNRSVAFYSSVSGTEFKPTELGPEYWIQNLLGQVKFFQSLRTLCFETRSNRNNPNPLGKKRSRRAGTARKVNIDFLVEIGPHAALSGPIKQILDGDSRLEAADITYVSALTRKRQAVATMLTMVATLACSGLPVNFRTINEPDPSYEPHLLVDLPSYPWNHSQSYWAEPRLSKLFRNRKFPRTDILGVRDVMSSPFEPRWRNIIRVSEIPWLMDHKIQSNIVYPAAGYITMAIEAASQVASVNPGDTITGFYLRDISIRSALVLQETSAVEVVVSLRPSENDDPFQGPLYEFHVCSATDDDRWTEHCTGVVGVQSFCTCPSTTTSESQLFIASDMSVLDVQAFYENLASLGLDYGPCFANITQAYYTGGSSLAEITIPDTAASMPMNFQYPHFIHPCTLDGIIHSCFINTDMAGSPAIPVRIEELNIRADFEGMPGNKFSVRTCVTRETKGEIVASIAVVETDQKMAASITGLHCRRIDQGATDPSVKIPSLAYRIEWKADPDMLSVETLSNLLGVSSMLSDGDLERERLYEDYAFFYLRKAISDLEGIHFEGLSPCMKLYLESSVRDEIRVLRRPISELHIESAELPGPVGKALCAMGHNLPAILQGQFSGLTVSNDQSLWDAYWESSLQDPVYESISKYLDLVSHKDPMVSILEIDAGTGLSSWKFLRQLANSSNSPRCSRYTVTSPDETVFEAAAQTLSVWKRWVTFKKLDITEDLKSQGCGNLAYDIVIVPYGLHRVVSIHDALENIHSLLKPGGHLILVNSLQSPVDVILFADREETWIDNRATYSNVDWDMSLKAAQFSGMTALVESGRQRSMIISRPGHDHIPSSAEILLVTEDDDELAAALQDMLLSTSLIVEVTNLQNAKPMGKICIVLCDLNTSVLVHVHKETFTAIKRIFLEASGVLWVTQGGTMLYSNPDVSLVTGFARTARSESAVRRIVTLDLDRRHCANKADISELICRVIERHFLIDEQRAIDDEYAAQDGLLLLPRIIEDTALNRSLATSNDQYILKDEYFQHEGPLRTIYDSVSRPQKVRFVETRSPNLAAGRVRIRVHAADLKQRDAHAVFSTATGHMLGSCCSGIVEAVGNDIHDFVPGDRVTGLGEGTVANVYEDRKTAFYKMPPGMSFESGAALPETYSSALYAMHHLARVRTSDKVLIYLADSTIGKALLELISLQGSQLSLLVDTAADRGLLSTSYNIPEGQILLYEPTIFSDGSSQLCETAGFDVIVNCNYSDNRTCQLLWKYLNRSGRFLQFSDTQSRKGCNWTLPRSQGDVMFASFSLDSVRNMGSDFVDQIWKEVGALLHDGKLHGPVNPATYAFSEINEALDALVSDQPADLIILTAGSKDLIQIMQPKQPDTFLQSDASYMLVGGLGGIGRATALWMADHGARTLIFVNRSGLSHSQSQATVCELAEKGVRVFVHAIDISNSAQVEQMICELAQTAPPIRGVIQAAMVLRDIHIEKMTVGDYNFVLGPKHTGTWNLHHHLPKDLDWFIMLSSISGIIGNATQAAYAAGSTFMDSFAAYRNSLGLPTVSLDLGVVTDVGYLAENTELASKMAKQGFQGTDTPTLMSLIEAAITSALNHPTGLQPTSSQIITGLGTWNPSHSLPNFDSPLFAHYRRLFIDPTEDTTTTDSSPNTIRDSLQSAKSLDEASAIIYSALSTRIASHLSIPVDRIDPNNPITEYGIDSHVALDLRTWILKNIDSGVSILEILSSGSLMDLAGRIAEKSALVTVKEE</sequence>
<feature type="domain" description="Ketosynthase family 3 (KS3)" evidence="10">
    <location>
        <begin position="1"/>
        <end position="427"/>
    </location>
</feature>
<evidence type="ECO:0000256" key="7">
    <source>
        <dbReference type="ARBA" id="ARBA00023315"/>
    </source>
</evidence>
<dbReference type="Gene3D" id="3.40.366.10">
    <property type="entry name" value="Malonyl-Coenzyme A Acyl Carrier Protein, domain 2"/>
    <property type="match status" value="1"/>
</dbReference>
<dbReference type="GO" id="GO:0004312">
    <property type="term" value="F:fatty acid synthase activity"/>
    <property type="evidence" value="ECO:0007669"/>
    <property type="project" value="TreeGrafter"/>
</dbReference>
<dbReference type="PROSITE" id="PS52004">
    <property type="entry name" value="KS3_2"/>
    <property type="match status" value="1"/>
</dbReference>
<dbReference type="Pfam" id="PF00109">
    <property type="entry name" value="ketoacyl-synt"/>
    <property type="match status" value="1"/>
</dbReference>
<dbReference type="Pfam" id="PF21089">
    <property type="entry name" value="PKS_DH_N"/>
    <property type="match status" value="1"/>
</dbReference>
<feature type="region of interest" description="C-terminal hotdog fold" evidence="8">
    <location>
        <begin position="1110"/>
        <end position="1259"/>
    </location>
</feature>
<evidence type="ECO:0000256" key="1">
    <source>
        <dbReference type="ARBA" id="ARBA00022450"/>
    </source>
</evidence>
<dbReference type="SUPFAM" id="SSF50129">
    <property type="entry name" value="GroES-like"/>
    <property type="match status" value="1"/>
</dbReference>
<dbReference type="Gene3D" id="3.10.129.110">
    <property type="entry name" value="Polyketide synthase dehydratase"/>
    <property type="match status" value="1"/>
</dbReference>
<dbReference type="InterPro" id="IPR020841">
    <property type="entry name" value="PKS_Beta-ketoAc_synthase_dom"/>
</dbReference>
<name>A0A1R3RBM0_ASPC5</name>
<dbReference type="Pfam" id="PF00698">
    <property type="entry name" value="Acyl_transf_1"/>
    <property type="match status" value="1"/>
</dbReference>
<dbReference type="Pfam" id="PF16197">
    <property type="entry name" value="KAsynt_C_assoc"/>
    <property type="match status" value="1"/>
</dbReference>
<keyword evidence="5" id="KW-0560">Oxidoreductase</keyword>
<keyword evidence="1" id="KW-0596">Phosphopantetheine</keyword>
<dbReference type="PANTHER" id="PTHR43775">
    <property type="entry name" value="FATTY ACID SYNTHASE"/>
    <property type="match status" value="1"/>
</dbReference>
<dbReference type="Proteomes" id="UP000188318">
    <property type="component" value="Unassembled WGS sequence"/>
</dbReference>
<dbReference type="InterPro" id="IPR049551">
    <property type="entry name" value="PKS_DH_C"/>
</dbReference>
<evidence type="ECO:0000256" key="2">
    <source>
        <dbReference type="ARBA" id="ARBA00022553"/>
    </source>
</evidence>
<dbReference type="InterPro" id="IPR049900">
    <property type="entry name" value="PKS_mFAS_DH"/>
</dbReference>
<dbReference type="InterPro" id="IPR056501">
    <property type="entry name" value="NAD-bd_HRPKS_sdrA"/>
</dbReference>
<dbReference type="GO" id="GO:0044550">
    <property type="term" value="P:secondary metabolite biosynthetic process"/>
    <property type="evidence" value="ECO:0007669"/>
    <property type="project" value="TreeGrafter"/>
</dbReference>
<dbReference type="Gene3D" id="3.40.50.150">
    <property type="entry name" value="Vaccinia Virus protein VP39"/>
    <property type="match status" value="1"/>
</dbReference>
<dbReference type="SUPFAM" id="SSF53901">
    <property type="entry name" value="Thiolase-like"/>
    <property type="match status" value="1"/>
</dbReference>
<dbReference type="GO" id="GO:0006633">
    <property type="term" value="P:fatty acid biosynthetic process"/>
    <property type="evidence" value="ECO:0007669"/>
    <property type="project" value="TreeGrafter"/>
</dbReference>
<evidence type="ECO:0000256" key="8">
    <source>
        <dbReference type="PROSITE-ProRule" id="PRU01363"/>
    </source>
</evidence>
<gene>
    <name evidence="12" type="ORF">ASPCADRAFT_399769</name>
</gene>
<dbReference type="InterPro" id="IPR001227">
    <property type="entry name" value="Ac_transferase_dom_sf"/>
</dbReference>
<feature type="domain" description="Carrier" evidence="9">
    <location>
        <begin position="2430"/>
        <end position="2507"/>
    </location>
</feature>
<keyword evidence="6" id="KW-0511">Multifunctional enzyme</keyword>
<dbReference type="InterPro" id="IPR057326">
    <property type="entry name" value="KR_dom"/>
</dbReference>
<dbReference type="InterPro" id="IPR014030">
    <property type="entry name" value="Ketoacyl_synth_N"/>
</dbReference>
<dbReference type="Pfam" id="PF08242">
    <property type="entry name" value="Methyltransf_12"/>
    <property type="match status" value="1"/>
</dbReference>
<dbReference type="Gene3D" id="3.40.50.720">
    <property type="entry name" value="NAD(P)-binding Rossmann-like Domain"/>
    <property type="match status" value="2"/>
</dbReference>
<dbReference type="EMBL" id="KV907509">
    <property type="protein sequence ID" value="OOF91895.1"/>
    <property type="molecule type" value="Genomic_DNA"/>
</dbReference>
<organism evidence="12 13">
    <name type="scientific">Aspergillus carbonarius (strain ITEM 5010)</name>
    <dbReference type="NCBI Taxonomy" id="602072"/>
    <lineage>
        <taxon>Eukaryota</taxon>
        <taxon>Fungi</taxon>
        <taxon>Dikarya</taxon>
        <taxon>Ascomycota</taxon>
        <taxon>Pezizomycotina</taxon>
        <taxon>Eurotiomycetes</taxon>
        <taxon>Eurotiomycetidae</taxon>
        <taxon>Eurotiales</taxon>
        <taxon>Aspergillaceae</taxon>
        <taxon>Aspergillus</taxon>
        <taxon>Aspergillus subgen. Circumdati</taxon>
    </lineage>
</organism>
<dbReference type="InterPro" id="IPR020806">
    <property type="entry name" value="PKS_PP-bd"/>
</dbReference>
<dbReference type="Gene3D" id="3.40.47.10">
    <property type="match status" value="1"/>
</dbReference>
<dbReference type="InterPro" id="IPR013154">
    <property type="entry name" value="ADH-like_N"/>
</dbReference>
<keyword evidence="7" id="KW-0012">Acyltransferase</keyword>
<dbReference type="InterPro" id="IPR032821">
    <property type="entry name" value="PKS_assoc"/>
</dbReference>